<organism evidence="1 2">
    <name type="scientific">Choristoneura fumiferana</name>
    <name type="common">Spruce budworm moth</name>
    <name type="synonym">Archips fumiferana</name>
    <dbReference type="NCBI Taxonomy" id="7141"/>
    <lineage>
        <taxon>Eukaryota</taxon>
        <taxon>Metazoa</taxon>
        <taxon>Ecdysozoa</taxon>
        <taxon>Arthropoda</taxon>
        <taxon>Hexapoda</taxon>
        <taxon>Insecta</taxon>
        <taxon>Pterygota</taxon>
        <taxon>Neoptera</taxon>
        <taxon>Endopterygota</taxon>
        <taxon>Lepidoptera</taxon>
        <taxon>Glossata</taxon>
        <taxon>Ditrysia</taxon>
        <taxon>Tortricoidea</taxon>
        <taxon>Tortricidae</taxon>
        <taxon>Tortricinae</taxon>
        <taxon>Choristoneura</taxon>
    </lineage>
</organism>
<comment type="caution">
    <text evidence="1">The sequence shown here is derived from an EMBL/GenBank/DDBJ whole genome shotgun (WGS) entry which is preliminary data.</text>
</comment>
<protein>
    <submittedName>
        <fullName evidence="1">Uncharacterized protein</fullName>
    </submittedName>
</protein>
<name>A0ACC0KWC5_CHOFU</name>
<dbReference type="EMBL" id="CM046115">
    <property type="protein sequence ID" value="KAI8440839.1"/>
    <property type="molecule type" value="Genomic_DNA"/>
</dbReference>
<gene>
    <name evidence="1" type="ORF">MSG28_009150</name>
</gene>
<sequence length="183" mass="21167">MKTSYRNLVVMTALMMMIGAAASPARRSQDIEARRRSAVDRSIIRFGRSYPAEPSAADLREMFQRPTRRGTSFLRLGRSQPLTLSADDLLSILRTYEEDYEEPAKRGSSFMRLGRSPQFMRLGRSEKPGYEQNNLVYPERKNRARDQFLRLGRDSEELNESEEEEEESRNKRSTGTDCLECRA</sequence>
<evidence type="ECO:0000313" key="1">
    <source>
        <dbReference type="EMBL" id="KAI8440839.1"/>
    </source>
</evidence>
<evidence type="ECO:0000313" key="2">
    <source>
        <dbReference type="Proteomes" id="UP001064048"/>
    </source>
</evidence>
<accession>A0ACC0KWC5</accession>
<keyword evidence="2" id="KW-1185">Reference proteome</keyword>
<dbReference type="Proteomes" id="UP001064048">
    <property type="component" value="Chromosome 15"/>
</dbReference>
<proteinExistence type="predicted"/>
<reference evidence="1 2" key="1">
    <citation type="journal article" date="2022" name="Genome Biol. Evol.">
        <title>The Spruce Budworm Genome: Reconstructing the Evolutionary History of Antifreeze Proteins.</title>
        <authorList>
            <person name="Beliveau C."/>
            <person name="Gagne P."/>
            <person name="Picq S."/>
            <person name="Vernygora O."/>
            <person name="Keeling C.I."/>
            <person name="Pinkney K."/>
            <person name="Doucet D."/>
            <person name="Wen F."/>
            <person name="Johnston J.S."/>
            <person name="Maaroufi H."/>
            <person name="Boyle B."/>
            <person name="Laroche J."/>
            <person name="Dewar K."/>
            <person name="Juretic N."/>
            <person name="Blackburn G."/>
            <person name="Nisole A."/>
            <person name="Brunet B."/>
            <person name="Brandao M."/>
            <person name="Lumley L."/>
            <person name="Duan J."/>
            <person name="Quan G."/>
            <person name="Lucarotti C.J."/>
            <person name="Roe A.D."/>
            <person name="Sperling F.A.H."/>
            <person name="Levesque R.C."/>
            <person name="Cusson M."/>
        </authorList>
    </citation>
    <scope>NUCLEOTIDE SEQUENCE [LARGE SCALE GENOMIC DNA]</scope>
    <source>
        <strain evidence="1">Glfc:IPQL:Cfum</strain>
    </source>
</reference>